<dbReference type="GO" id="GO:0005886">
    <property type="term" value="C:plasma membrane"/>
    <property type="evidence" value="ECO:0007669"/>
    <property type="project" value="TreeGrafter"/>
</dbReference>
<comment type="similarity">
    <text evidence="2">Belongs to the diacylglycerol/lipid kinase family.</text>
</comment>
<dbReference type="InterPro" id="IPR001206">
    <property type="entry name" value="Diacylglycerol_kinase_cat_dom"/>
</dbReference>
<comment type="cofactor">
    <cofactor evidence="1">
        <name>Mg(2+)</name>
        <dbReference type="ChEBI" id="CHEBI:18420"/>
    </cofactor>
</comment>
<feature type="domain" description="DAGKc" evidence="9">
    <location>
        <begin position="1"/>
        <end position="131"/>
    </location>
</feature>
<dbReference type="InterPro" id="IPR017438">
    <property type="entry name" value="ATP-NAD_kinase_N"/>
</dbReference>
<keyword evidence="5" id="KW-0418">Kinase</keyword>
<dbReference type="NCBIfam" id="NF008882">
    <property type="entry name" value="PRK11914.1"/>
    <property type="match status" value="1"/>
</dbReference>
<comment type="caution">
    <text evidence="10">The sequence shown here is derived from an EMBL/GenBank/DDBJ whole genome shotgun (WGS) entry which is preliminary data.</text>
</comment>
<evidence type="ECO:0000256" key="8">
    <source>
        <dbReference type="ARBA" id="ARBA00023264"/>
    </source>
</evidence>
<evidence type="ECO:0000256" key="1">
    <source>
        <dbReference type="ARBA" id="ARBA00001946"/>
    </source>
</evidence>
<keyword evidence="4" id="KW-0547">Nucleotide-binding</keyword>
<evidence type="ECO:0000256" key="5">
    <source>
        <dbReference type="ARBA" id="ARBA00022777"/>
    </source>
</evidence>
<dbReference type="InterPro" id="IPR016064">
    <property type="entry name" value="NAD/diacylglycerol_kinase_sf"/>
</dbReference>
<sequence length="295" mass="30805">MEIAVLLNPSAGRGRHAGAAKAALARLEAAASIRVLSAGTREEAEKAGKAAVADGVGALVALGGDGTVHLALQAVAGTSTPLGIVPVGTGNDMATCFGLPTDPVAAAGVLAEALKANRHKTFDLARLTTAQGETRWFGAVLAAGFDAIVNERGNSMRWPKGPRRYDIAIVVELARLRPRAYTAVVDGKRLGFEAVLLAIGNCTSYGGGMKICPDADPHDGLLDVVWAEPISRATLMRIKPRVYAGTHIDHPKVRQLRVESIELDAEGIVCYADGERIAPLPITVTAARDALRLLA</sequence>
<dbReference type="Gene3D" id="3.40.50.10330">
    <property type="entry name" value="Probable inorganic polyphosphate/atp-NAD kinase, domain 1"/>
    <property type="match status" value="1"/>
</dbReference>
<protein>
    <recommendedName>
        <fullName evidence="9">DAGKc domain-containing protein</fullName>
    </recommendedName>
</protein>
<dbReference type="Proteomes" id="UP000612899">
    <property type="component" value="Unassembled WGS sequence"/>
</dbReference>
<gene>
    <name evidence="10" type="ORF">Rhe02_55230</name>
</gene>
<dbReference type="EMBL" id="BONY01000036">
    <property type="protein sequence ID" value="GIH07456.1"/>
    <property type="molecule type" value="Genomic_DNA"/>
</dbReference>
<evidence type="ECO:0000256" key="4">
    <source>
        <dbReference type="ARBA" id="ARBA00022741"/>
    </source>
</evidence>
<keyword evidence="11" id="KW-1185">Reference proteome</keyword>
<evidence type="ECO:0000256" key="7">
    <source>
        <dbReference type="ARBA" id="ARBA00023209"/>
    </source>
</evidence>
<dbReference type="InterPro" id="IPR050187">
    <property type="entry name" value="Lipid_Phosphate_FormReg"/>
</dbReference>
<evidence type="ECO:0000256" key="6">
    <source>
        <dbReference type="ARBA" id="ARBA00022840"/>
    </source>
</evidence>
<dbReference type="AlphaFoldDB" id="A0A8J3QBD6"/>
<dbReference type="PANTHER" id="PTHR12358:SF106">
    <property type="entry name" value="LIPID KINASE YEGS"/>
    <property type="match status" value="1"/>
</dbReference>
<evidence type="ECO:0000313" key="11">
    <source>
        <dbReference type="Proteomes" id="UP000612899"/>
    </source>
</evidence>
<dbReference type="GO" id="GO:0004143">
    <property type="term" value="F:ATP-dependent diacylglycerol kinase activity"/>
    <property type="evidence" value="ECO:0007669"/>
    <property type="project" value="TreeGrafter"/>
</dbReference>
<name>A0A8J3QBD6_9ACTN</name>
<dbReference type="Pfam" id="PF19279">
    <property type="entry name" value="YegS_C"/>
    <property type="match status" value="1"/>
</dbReference>
<evidence type="ECO:0000256" key="2">
    <source>
        <dbReference type="ARBA" id="ARBA00005983"/>
    </source>
</evidence>
<dbReference type="GO" id="GO:0005524">
    <property type="term" value="F:ATP binding"/>
    <property type="evidence" value="ECO:0007669"/>
    <property type="project" value="UniProtKB-KW"/>
</dbReference>
<reference evidence="10" key="1">
    <citation type="submission" date="2021-01" db="EMBL/GenBank/DDBJ databases">
        <title>Whole genome shotgun sequence of Rhizocola hellebori NBRC 109834.</title>
        <authorList>
            <person name="Komaki H."/>
            <person name="Tamura T."/>
        </authorList>
    </citation>
    <scope>NUCLEOTIDE SEQUENCE</scope>
    <source>
        <strain evidence="10">NBRC 109834</strain>
    </source>
</reference>
<accession>A0A8J3QBD6</accession>
<dbReference type="Pfam" id="PF00781">
    <property type="entry name" value="DAGK_cat"/>
    <property type="match status" value="1"/>
</dbReference>
<dbReference type="GO" id="GO:0008654">
    <property type="term" value="P:phospholipid biosynthetic process"/>
    <property type="evidence" value="ECO:0007669"/>
    <property type="project" value="UniProtKB-KW"/>
</dbReference>
<keyword evidence="7" id="KW-0443">Lipid metabolism</keyword>
<organism evidence="10 11">
    <name type="scientific">Rhizocola hellebori</name>
    <dbReference type="NCBI Taxonomy" id="1392758"/>
    <lineage>
        <taxon>Bacteria</taxon>
        <taxon>Bacillati</taxon>
        <taxon>Actinomycetota</taxon>
        <taxon>Actinomycetes</taxon>
        <taxon>Micromonosporales</taxon>
        <taxon>Micromonosporaceae</taxon>
        <taxon>Rhizocola</taxon>
    </lineage>
</organism>
<dbReference type="SUPFAM" id="SSF111331">
    <property type="entry name" value="NAD kinase/diacylglycerol kinase-like"/>
    <property type="match status" value="1"/>
</dbReference>
<dbReference type="Gene3D" id="2.60.200.40">
    <property type="match status" value="1"/>
</dbReference>
<evidence type="ECO:0000256" key="3">
    <source>
        <dbReference type="ARBA" id="ARBA00022679"/>
    </source>
</evidence>
<keyword evidence="7" id="KW-0594">Phospholipid biosynthesis</keyword>
<keyword evidence="8" id="KW-1208">Phospholipid metabolism</keyword>
<keyword evidence="3" id="KW-0808">Transferase</keyword>
<dbReference type="InterPro" id="IPR045540">
    <property type="entry name" value="YegS/DAGK_C"/>
</dbReference>
<evidence type="ECO:0000313" key="10">
    <source>
        <dbReference type="EMBL" id="GIH07456.1"/>
    </source>
</evidence>
<dbReference type="PROSITE" id="PS50146">
    <property type="entry name" value="DAGK"/>
    <property type="match status" value="1"/>
</dbReference>
<dbReference type="PANTHER" id="PTHR12358">
    <property type="entry name" value="SPHINGOSINE KINASE"/>
    <property type="match status" value="1"/>
</dbReference>
<dbReference type="SMART" id="SM00046">
    <property type="entry name" value="DAGKc"/>
    <property type="match status" value="1"/>
</dbReference>
<keyword evidence="7" id="KW-0444">Lipid biosynthesis</keyword>
<keyword evidence="6" id="KW-0067">ATP-binding</keyword>
<proteinExistence type="inferred from homology"/>
<evidence type="ECO:0000259" key="9">
    <source>
        <dbReference type="PROSITE" id="PS50146"/>
    </source>
</evidence>
<dbReference type="RefSeq" id="WP_203911246.1">
    <property type="nucleotide sequence ID" value="NZ_BONY01000036.1"/>
</dbReference>